<dbReference type="Gene3D" id="3.30.980.10">
    <property type="entry name" value="Threonyl-trna Synthetase, Chain A, domain 2"/>
    <property type="match status" value="1"/>
</dbReference>
<dbReference type="Gene3D" id="3.30.930.10">
    <property type="entry name" value="Bira Bifunctional Protein, Domain 2"/>
    <property type="match status" value="1"/>
</dbReference>
<dbReference type="SUPFAM" id="SSF55186">
    <property type="entry name" value="ThrRS/AlaRS common domain"/>
    <property type="match status" value="1"/>
</dbReference>
<evidence type="ECO:0000313" key="14">
    <source>
        <dbReference type="EMBL" id="MCP8351700.1"/>
    </source>
</evidence>
<dbReference type="EC" id="6.1.1.7" evidence="11"/>
<feature type="binding site" evidence="11">
    <location>
        <position position="547"/>
    </location>
    <ligand>
        <name>Zn(2+)</name>
        <dbReference type="ChEBI" id="CHEBI:29105"/>
    </ligand>
</feature>
<dbReference type="SUPFAM" id="SSF55681">
    <property type="entry name" value="Class II aaRS and biotin synthetases"/>
    <property type="match status" value="1"/>
</dbReference>
<comment type="subcellular location">
    <subcellularLocation>
        <location evidence="11">Cytoplasm</location>
    </subcellularLocation>
</comment>
<keyword evidence="3 11" id="KW-0436">Ligase</keyword>
<evidence type="ECO:0000256" key="11">
    <source>
        <dbReference type="HAMAP-Rule" id="MF_00036"/>
    </source>
</evidence>
<comment type="catalytic activity">
    <reaction evidence="11">
        <text>tRNA(Ala) + L-alanine + ATP = L-alanyl-tRNA(Ala) + AMP + diphosphate</text>
        <dbReference type="Rhea" id="RHEA:12540"/>
        <dbReference type="Rhea" id="RHEA-COMP:9657"/>
        <dbReference type="Rhea" id="RHEA-COMP:9923"/>
        <dbReference type="ChEBI" id="CHEBI:30616"/>
        <dbReference type="ChEBI" id="CHEBI:33019"/>
        <dbReference type="ChEBI" id="CHEBI:57972"/>
        <dbReference type="ChEBI" id="CHEBI:78442"/>
        <dbReference type="ChEBI" id="CHEBI:78497"/>
        <dbReference type="ChEBI" id="CHEBI:456215"/>
        <dbReference type="EC" id="6.1.1.7"/>
    </reaction>
</comment>
<dbReference type="SUPFAM" id="SSF101353">
    <property type="entry name" value="Putative anticodon-binding domain of alanyl-tRNA synthetase (AlaRS)"/>
    <property type="match status" value="1"/>
</dbReference>
<dbReference type="SMART" id="SM00863">
    <property type="entry name" value="tRNA_SAD"/>
    <property type="match status" value="1"/>
</dbReference>
<dbReference type="InterPro" id="IPR023033">
    <property type="entry name" value="Ala_tRNA_ligase_euk/bac"/>
</dbReference>
<dbReference type="InterPro" id="IPR012947">
    <property type="entry name" value="tRNA_SAD"/>
</dbReference>
<feature type="coiled-coil region" evidence="12">
    <location>
        <begin position="708"/>
        <end position="735"/>
    </location>
</feature>
<evidence type="ECO:0000256" key="10">
    <source>
        <dbReference type="ARBA" id="ARBA00023146"/>
    </source>
</evidence>
<dbReference type="EMBL" id="JAKUDN010000001">
    <property type="protein sequence ID" value="MCP8351700.1"/>
    <property type="molecule type" value="Genomic_DNA"/>
</dbReference>
<dbReference type="PANTHER" id="PTHR11777">
    <property type="entry name" value="ALANYL-TRNA SYNTHETASE"/>
    <property type="match status" value="1"/>
</dbReference>
<dbReference type="GO" id="GO:0004813">
    <property type="term" value="F:alanine-tRNA ligase activity"/>
    <property type="evidence" value="ECO:0007669"/>
    <property type="project" value="UniProtKB-EC"/>
</dbReference>
<name>A0ABT1L396_9GAMM</name>
<keyword evidence="2 11" id="KW-0820">tRNA-binding</keyword>
<comment type="domain">
    <text evidence="11">Consists of three domains; the N-terminal catalytic domain, the editing domain and the C-terminal C-Ala domain. The editing domain removes incorrectly charged amino acids, while the C-Ala domain, along with tRNA(Ala), serves as a bridge to cooperatively bring together the editing and aminoacylation centers thus stimulating deacylation of misacylated tRNAs.</text>
</comment>
<reference evidence="14 15" key="1">
    <citation type="journal article" date="2022" name="Nat. Microbiol.">
        <title>The microbiome of a bacterivorous marine choanoflagellate contains a resource-demanding obligate bacterial associate.</title>
        <authorList>
            <person name="Needham D.M."/>
            <person name="Poirier C."/>
            <person name="Bachy C."/>
            <person name="George E.E."/>
            <person name="Wilken S."/>
            <person name="Yung C.C.M."/>
            <person name="Limardo A.J."/>
            <person name="Morando M."/>
            <person name="Sudek L."/>
            <person name="Malmstrom R.R."/>
            <person name="Keeling P.J."/>
            <person name="Santoro A.E."/>
            <person name="Worden A.Z."/>
        </authorList>
    </citation>
    <scope>NUCLEOTIDE SEQUENCE [LARGE SCALE GENOMIC DNA]</scope>
    <source>
        <strain evidence="14 15">Comchoano-2</strain>
    </source>
</reference>
<evidence type="ECO:0000259" key="13">
    <source>
        <dbReference type="PROSITE" id="PS50860"/>
    </source>
</evidence>
<keyword evidence="10 11" id="KW-0030">Aminoacyl-tRNA synthetase</keyword>
<evidence type="ECO:0000256" key="6">
    <source>
        <dbReference type="ARBA" id="ARBA00022833"/>
    </source>
</evidence>
<sequence length="852" mass="94784">MNSNQIRETFIKYFASKGYQPVDSASLVPAGDQTLLFTNAGMVPFKDYFLGVRQPESLKVVSSQKCIRAGGKHNDLEQVGLTARHHTFFEMLGNFVFKGANKSVAIQEAWELMTEHYNIPKDKLWVTVYHDDHEARKIWESVIGIPSDRVISCGEKDNFWSMGDVGPCGPCTEIFYDHGDSVAGGPPGSPDEDGDRYTEIWNLVFMQYEMLPDGRKVELESMGLDTGMGLERLCAVLQSVYNNYDSDLFTEIIGQLSQQSMTIDTVSSRVIADHIRATVFLILDQVYPSNEGRGYVLRRIIRRAMGFAYRQGVTKPFFHQLVDSVAKVMGAAYPGIHEHQDVIVQVIKDEELRFHSTIEQGMKILEKNISQKIDIDGKTAFMMYDTYGFPLDIAKDLAKKYQLKLDEEGYHAEMLRQKDRSRASHNFSVQTPDIKLPYTTEFTGHLHASDASMIVHLLKDNAEIHTLQEGDTGVVVVEKTPFYPEGGGQVGDCGNIQTQSGAFKVLDTQKIGQTILHFGHVEQGSFNVGEQVSLEVDTRRQDTMLNHSATHLIHEALREVLGKHVVQKGSLVNHERLRFDFTHNQPMTLGDIQSVERIVNEQIRLNHAQVCEWVSLADAKKMDIMALFDEKYEDPVRVVRFGAFSAELCGGTHVKATGEIGLLMIVSETGIASGVRRLEALTGACAFKEVQSQKAAEIAMAQSLKCDVVAISHKVDQLLQENKQLRKKVEASEKEYFKSQVSQWIQAAVDIDGEEKLIAQVVSGASGKTLRMLHDLIKSSVNHAVIVLQAPSDQGCTLLVGGVGVKYPANKIFKALSERYSGKGGGNPKMAQGVLEATSIHADELLKILQGL</sequence>
<keyword evidence="7 11" id="KW-0067">ATP-binding</keyword>
<keyword evidence="4 11" id="KW-0479">Metal-binding</keyword>
<dbReference type="Pfam" id="PF02272">
    <property type="entry name" value="DHHA1"/>
    <property type="match status" value="1"/>
</dbReference>
<keyword evidence="5 11" id="KW-0547">Nucleotide-binding</keyword>
<dbReference type="Pfam" id="PF07973">
    <property type="entry name" value="tRNA_SAD"/>
    <property type="match status" value="1"/>
</dbReference>
<comment type="caution">
    <text evidence="14">The sequence shown here is derived from an EMBL/GenBank/DDBJ whole genome shotgun (WGS) entry which is preliminary data.</text>
</comment>
<evidence type="ECO:0000256" key="4">
    <source>
        <dbReference type="ARBA" id="ARBA00022723"/>
    </source>
</evidence>
<dbReference type="Pfam" id="PF01411">
    <property type="entry name" value="tRNA-synt_2c"/>
    <property type="match status" value="1"/>
</dbReference>
<evidence type="ECO:0000256" key="7">
    <source>
        <dbReference type="ARBA" id="ARBA00022840"/>
    </source>
</evidence>
<dbReference type="PRINTS" id="PR00980">
    <property type="entry name" value="TRNASYNTHALA"/>
</dbReference>
<dbReference type="HAMAP" id="MF_00036_B">
    <property type="entry name" value="Ala_tRNA_synth_B"/>
    <property type="match status" value="1"/>
</dbReference>
<dbReference type="CDD" id="cd00673">
    <property type="entry name" value="AlaRS_core"/>
    <property type="match status" value="1"/>
</dbReference>
<dbReference type="InterPro" id="IPR045864">
    <property type="entry name" value="aa-tRNA-synth_II/BPL/LPL"/>
</dbReference>
<organism evidence="14 15">
    <name type="scientific">Candidatus Synchoanobacter obligatus</name>
    <dbReference type="NCBI Taxonomy" id="2919597"/>
    <lineage>
        <taxon>Bacteria</taxon>
        <taxon>Pseudomonadati</taxon>
        <taxon>Pseudomonadota</taxon>
        <taxon>Gammaproteobacteria</taxon>
        <taxon>Candidatus Comchoanobacterales</taxon>
        <taxon>Candidatus Comchoanobacteraceae</taxon>
        <taxon>Candidatus Synchoanobacter</taxon>
    </lineage>
</organism>
<dbReference type="InterPro" id="IPR018163">
    <property type="entry name" value="Thr/Ala-tRNA-synth_IIc_edit"/>
</dbReference>
<dbReference type="Gene3D" id="3.30.54.20">
    <property type="match status" value="1"/>
</dbReference>
<comment type="cofactor">
    <cofactor evidence="11">
        <name>Zn(2+)</name>
        <dbReference type="ChEBI" id="CHEBI:29105"/>
    </cofactor>
    <text evidence="11">Binds 1 zinc ion per subunit.</text>
</comment>
<evidence type="ECO:0000256" key="1">
    <source>
        <dbReference type="ARBA" id="ARBA00008226"/>
    </source>
</evidence>
<dbReference type="InterPro" id="IPR009000">
    <property type="entry name" value="Transl_B-barrel_sf"/>
</dbReference>
<dbReference type="InterPro" id="IPR003156">
    <property type="entry name" value="DHHA1_dom"/>
</dbReference>
<protein>
    <recommendedName>
        <fullName evidence="11">Alanine--tRNA ligase</fullName>
        <ecNumber evidence="11">6.1.1.7</ecNumber>
    </recommendedName>
    <alternativeName>
        <fullName evidence="11">Alanyl-tRNA synthetase</fullName>
        <shortName evidence="11">AlaRS</shortName>
    </alternativeName>
</protein>
<dbReference type="Gene3D" id="2.40.30.130">
    <property type="match status" value="1"/>
</dbReference>
<dbReference type="InterPro" id="IPR002318">
    <property type="entry name" value="Ala-tRNA-lgiase_IIc"/>
</dbReference>
<feature type="domain" description="Alanyl-transfer RNA synthetases family profile" evidence="13">
    <location>
        <begin position="1"/>
        <end position="692"/>
    </location>
</feature>
<evidence type="ECO:0000313" key="15">
    <source>
        <dbReference type="Proteomes" id="UP001320768"/>
    </source>
</evidence>
<comment type="similarity">
    <text evidence="1 11">Belongs to the class-II aminoacyl-tRNA synthetase family.</text>
</comment>
<keyword evidence="15" id="KW-1185">Reference proteome</keyword>
<feature type="binding site" evidence="11">
    <location>
        <position position="551"/>
    </location>
    <ligand>
        <name>Zn(2+)</name>
        <dbReference type="ChEBI" id="CHEBI:29105"/>
    </ligand>
</feature>
<evidence type="ECO:0000256" key="9">
    <source>
        <dbReference type="ARBA" id="ARBA00022917"/>
    </source>
</evidence>
<keyword evidence="12" id="KW-0175">Coiled coil</keyword>
<dbReference type="RefSeq" id="WP_258568815.1">
    <property type="nucleotide sequence ID" value="NZ_JAKUDN010000001.1"/>
</dbReference>
<dbReference type="PANTHER" id="PTHR11777:SF9">
    <property type="entry name" value="ALANINE--TRNA LIGASE, CYTOPLASMIC"/>
    <property type="match status" value="1"/>
</dbReference>
<gene>
    <name evidence="11 14" type="primary">alaS</name>
    <name evidence="14" type="ORF">MKS91_00095</name>
</gene>
<keyword evidence="9 11" id="KW-0648">Protein biosynthesis</keyword>
<dbReference type="Gene3D" id="3.10.310.40">
    <property type="match status" value="1"/>
</dbReference>
<keyword evidence="6 11" id="KW-0862">Zinc</keyword>
<dbReference type="InterPro" id="IPR050058">
    <property type="entry name" value="Ala-tRNA_ligase"/>
</dbReference>
<evidence type="ECO:0000256" key="12">
    <source>
        <dbReference type="SAM" id="Coils"/>
    </source>
</evidence>
<dbReference type="InterPro" id="IPR018165">
    <property type="entry name" value="Ala-tRNA-synth_IIc_core"/>
</dbReference>
<keyword evidence="8 11" id="KW-0694">RNA-binding</keyword>
<feature type="binding site" evidence="11">
    <location>
        <position position="653"/>
    </location>
    <ligand>
        <name>Zn(2+)</name>
        <dbReference type="ChEBI" id="CHEBI:29105"/>
    </ligand>
</feature>
<keyword evidence="11" id="KW-0963">Cytoplasm</keyword>
<evidence type="ECO:0000256" key="3">
    <source>
        <dbReference type="ARBA" id="ARBA00022598"/>
    </source>
</evidence>
<accession>A0ABT1L396</accession>
<evidence type="ECO:0000256" key="5">
    <source>
        <dbReference type="ARBA" id="ARBA00022741"/>
    </source>
</evidence>
<feature type="binding site" evidence="11">
    <location>
        <position position="649"/>
    </location>
    <ligand>
        <name>Zn(2+)</name>
        <dbReference type="ChEBI" id="CHEBI:29105"/>
    </ligand>
</feature>
<dbReference type="PROSITE" id="PS50860">
    <property type="entry name" value="AA_TRNA_LIGASE_II_ALA"/>
    <property type="match status" value="1"/>
</dbReference>
<dbReference type="InterPro" id="IPR018162">
    <property type="entry name" value="Ala-tRNA-ligase_IIc_anticod-bd"/>
</dbReference>
<evidence type="ECO:0000256" key="2">
    <source>
        <dbReference type="ARBA" id="ARBA00022555"/>
    </source>
</evidence>
<proteinExistence type="inferred from homology"/>
<evidence type="ECO:0000256" key="8">
    <source>
        <dbReference type="ARBA" id="ARBA00022884"/>
    </source>
</evidence>
<dbReference type="NCBIfam" id="TIGR00344">
    <property type="entry name" value="alaS"/>
    <property type="match status" value="1"/>
</dbReference>
<comment type="function">
    <text evidence="11">Catalyzes the attachment of alanine to tRNA(Ala) in a two-step reaction: alanine is first activated by ATP to form Ala-AMP and then transferred to the acceptor end of tRNA(Ala). Also edits incorrectly charged Ser-tRNA(Ala) and Gly-tRNA(Ala) via its editing domain.</text>
</comment>
<dbReference type="SUPFAM" id="SSF50447">
    <property type="entry name" value="Translation proteins"/>
    <property type="match status" value="1"/>
</dbReference>
<dbReference type="Proteomes" id="UP001320768">
    <property type="component" value="Unassembled WGS sequence"/>
</dbReference>
<dbReference type="InterPro" id="IPR018164">
    <property type="entry name" value="Ala-tRNA-synth_IIc_N"/>
</dbReference>